<dbReference type="InterPro" id="IPR050103">
    <property type="entry name" value="Class-III_PLP-dep_AT"/>
</dbReference>
<evidence type="ECO:0000256" key="1">
    <source>
        <dbReference type="ARBA" id="ARBA00001933"/>
    </source>
</evidence>
<dbReference type="GO" id="GO:0042802">
    <property type="term" value="F:identical protein binding"/>
    <property type="evidence" value="ECO:0007669"/>
    <property type="project" value="TreeGrafter"/>
</dbReference>
<evidence type="ECO:0000256" key="2">
    <source>
        <dbReference type="ARBA" id="ARBA00022576"/>
    </source>
</evidence>
<keyword evidence="4 7" id="KW-0808">Transferase</keyword>
<dbReference type="InterPro" id="IPR015424">
    <property type="entry name" value="PyrdxlP-dep_Trfase"/>
</dbReference>
<keyword evidence="2 7" id="KW-0032">Aminotransferase</keyword>
<dbReference type="Gene3D" id="3.40.640.10">
    <property type="entry name" value="Type I PLP-dependent aspartate aminotransferase-like (Major domain)"/>
    <property type="match status" value="1"/>
</dbReference>
<dbReference type="GO" id="GO:0009016">
    <property type="term" value="F:succinyldiaminopimelate transaminase activity"/>
    <property type="evidence" value="ECO:0007669"/>
    <property type="project" value="UniProtKB-EC"/>
</dbReference>
<dbReference type="FunFam" id="3.40.640.10:FF:000004">
    <property type="entry name" value="Acetylornithine aminotransferase"/>
    <property type="match status" value="1"/>
</dbReference>
<dbReference type="PIRSF" id="PIRSF000521">
    <property type="entry name" value="Transaminase_4ab_Lys_Orn"/>
    <property type="match status" value="1"/>
</dbReference>
<accession>A0A840SB24</accession>
<evidence type="ECO:0000256" key="5">
    <source>
        <dbReference type="ARBA" id="ARBA00022898"/>
    </source>
</evidence>
<dbReference type="InterPro" id="IPR015421">
    <property type="entry name" value="PyrdxlP-dep_Trfase_major"/>
</dbReference>
<comment type="cofactor">
    <cofactor evidence="1">
        <name>pyridoxal 5'-phosphate</name>
        <dbReference type="ChEBI" id="CHEBI:597326"/>
    </cofactor>
</comment>
<dbReference type="NCBIfam" id="NF002325">
    <property type="entry name" value="PRK01278.1"/>
    <property type="match status" value="1"/>
</dbReference>
<dbReference type="PANTHER" id="PTHR11986">
    <property type="entry name" value="AMINOTRANSFERASE CLASS III"/>
    <property type="match status" value="1"/>
</dbReference>
<dbReference type="GO" id="GO:0030170">
    <property type="term" value="F:pyridoxal phosphate binding"/>
    <property type="evidence" value="ECO:0007669"/>
    <property type="project" value="InterPro"/>
</dbReference>
<dbReference type="EMBL" id="JACHFR010000001">
    <property type="protein sequence ID" value="MBB5218024.1"/>
    <property type="molecule type" value="Genomic_DNA"/>
</dbReference>
<dbReference type="Proteomes" id="UP000593591">
    <property type="component" value="Chromosome"/>
</dbReference>
<organism evidence="7 9">
    <name type="scientific">Treponema rectale</name>
    <dbReference type="NCBI Taxonomy" id="744512"/>
    <lineage>
        <taxon>Bacteria</taxon>
        <taxon>Pseudomonadati</taxon>
        <taxon>Spirochaetota</taxon>
        <taxon>Spirochaetia</taxon>
        <taxon>Spirochaetales</taxon>
        <taxon>Treponemataceae</taxon>
        <taxon>Treponema</taxon>
    </lineage>
</organism>
<dbReference type="SUPFAM" id="SSF53383">
    <property type="entry name" value="PLP-dependent transferases"/>
    <property type="match status" value="1"/>
</dbReference>
<dbReference type="KEGG" id="trc:DYE49_07250"/>
<comment type="similarity">
    <text evidence="6">Belongs to the class-III pyridoxal-phosphate-dependent aminotransferase family.</text>
</comment>
<dbReference type="GO" id="GO:0003992">
    <property type="term" value="F:N2-acetyl-L-ornithine:2-oxoglutarate 5-aminotransferase activity"/>
    <property type="evidence" value="ECO:0007669"/>
    <property type="project" value="UniProtKB-EC"/>
</dbReference>
<protein>
    <submittedName>
        <fullName evidence="7">Acetylornithine/N-succinyldiaminopimelate aminotransferase</fullName>
        <ecNumber evidence="7">2.6.1.11</ecNumber>
        <ecNumber evidence="7">2.6.1.17</ecNumber>
    </submittedName>
    <submittedName>
        <fullName evidence="8">Aminotransferase class III-fold pyridoxal phosphate-dependent enzyme</fullName>
    </submittedName>
</protein>
<proteinExistence type="inferred from homology"/>
<dbReference type="GO" id="GO:0006526">
    <property type="term" value="P:L-arginine biosynthetic process"/>
    <property type="evidence" value="ECO:0007669"/>
    <property type="project" value="UniProtKB-ARBA"/>
</dbReference>
<dbReference type="PANTHER" id="PTHR11986:SF79">
    <property type="entry name" value="ACETYLORNITHINE AMINOTRANSFERASE, MITOCHONDRIAL"/>
    <property type="match status" value="1"/>
</dbReference>
<reference evidence="7 9" key="2">
    <citation type="submission" date="2020-08" db="EMBL/GenBank/DDBJ databases">
        <title>Genomic Encyclopedia of Type Strains, Phase IV (KMG-IV): sequencing the most valuable type-strain genomes for metagenomic binning, comparative biology and taxonomic classification.</title>
        <authorList>
            <person name="Goeker M."/>
        </authorList>
    </citation>
    <scope>NUCLEOTIDE SEQUENCE [LARGE SCALE GENOMIC DNA]</scope>
    <source>
        <strain evidence="7 9">DSM 103679</strain>
    </source>
</reference>
<dbReference type="CDD" id="cd00610">
    <property type="entry name" value="OAT_like"/>
    <property type="match status" value="1"/>
</dbReference>
<dbReference type="InterPro" id="IPR005814">
    <property type="entry name" value="Aminotrans_3"/>
</dbReference>
<dbReference type="EC" id="2.6.1.17" evidence="7"/>
<keyword evidence="9" id="KW-1185">Reference proteome</keyword>
<gene>
    <name evidence="8" type="ORF">DYE49_07250</name>
    <name evidence="7" type="ORF">HNP77_000368</name>
</gene>
<dbReference type="AlphaFoldDB" id="A0A840SB24"/>
<evidence type="ECO:0000256" key="4">
    <source>
        <dbReference type="ARBA" id="ARBA00022679"/>
    </source>
</evidence>
<dbReference type="InterPro" id="IPR004636">
    <property type="entry name" value="AcOrn/SuccOrn_fam"/>
</dbReference>
<dbReference type="RefSeq" id="WP_184651460.1">
    <property type="nucleotide sequence ID" value="NZ_JACHFR010000001.1"/>
</dbReference>
<evidence type="ECO:0000313" key="8">
    <source>
        <dbReference type="EMBL" id="QOS40261.1"/>
    </source>
</evidence>
<name>A0A840SB24_9SPIR</name>
<keyword evidence="5 6" id="KW-0663">Pyridoxal phosphate</keyword>
<evidence type="ECO:0000313" key="10">
    <source>
        <dbReference type="Proteomes" id="UP000593591"/>
    </source>
</evidence>
<dbReference type="EC" id="2.6.1.11" evidence="7"/>
<dbReference type="EMBL" id="CP031517">
    <property type="protein sequence ID" value="QOS40261.1"/>
    <property type="molecule type" value="Genomic_DNA"/>
</dbReference>
<evidence type="ECO:0000256" key="6">
    <source>
        <dbReference type="RuleBase" id="RU003560"/>
    </source>
</evidence>
<evidence type="ECO:0000256" key="3">
    <source>
        <dbReference type="ARBA" id="ARBA00022605"/>
    </source>
</evidence>
<keyword evidence="3" id="KW-0028">Amino-acid biosynthesis</keyword>
<dbReference type="Pfam" id="PF00202">
    <property type="entry name" value="Aminotran_3"/>
    <property type="match status" value="1"/>
</dbReference>
<dbReference type="Gene3D" id="3.90.1150.10">
    <property type="entry name" value="Aspartate Aminotransferase, domain 1"/>
    <property type="match status" value="1"/>
</dbReference>
<dbReference type="Proteomes" id="UP000578697">
    <property type="component" value="Unassembled WGS sequence"/>
</dbReference>
<dbReference type="NCBIfam" id="TIGR00707">
    <property type="entry name" value="argD"/>
    <property type="match status" value="1"/>
</dbReference>
<evidence type="ECO:0000313" key="9">
    <source>
        <dbReference type="Proteomes" id="UP000578697"/>
    </source>
</evidence>
<dbReference type="InterPro" id="IPR015422">
    <property type="entry name" value="PyrdxlP-dep_Trfase_small"/>
</dbReference>
<evidence type="ECO:0000313" key="7">
    <source>
        <dbReference type="EMBL" id="MBB5218024.1"/>
    </source>
</evidence>
<sequence length="385" mass="40696">MGNPKVLNNYGSFDVTFVKGQGSVLTDVNGKKYIDFLAGIAVNCLGHNYKPLVKAVAAQAKKQIHVCNYFTSDVGLAFADELLAATGFEGVYFGNSGAEANEAAIKLARKYGQLNGGSSRKTIVTLNKSFHGRTLATLTATGQDRFHPEDFAPYVQGFKTIEPNDYEGLENAFDETTAALFFEPVECEGGVIPVEKEWAQKAAELARKAGAIVMCDEVQTGMGRTGALLASDALGINPEVVTLAKAIAGGVPMGACLYRGNGNVFKAGDHQSTFAGNPLACAAGRVVLKTLTAPGFMEDVLRKGEYIRNTVKGWNLPCVVDVRGKGLVIGIQVNKDPAAVEKKCLADGLLFSTAGSDVVRLVPPLNITMKEIDAGLAILKAGLEA</sequence>
<reference evidence="8 10" key="1">
    <citation type="submission" date="2018-08" db="EMBL/GenBank/DDBJ databases">
        <title>The first complete genome of Treponema rectale (CHPAT), a commensal spirochete of the bovine rectum.</title>
        <authorList>
            <person name="Staton G.J."/>
            <person name="Clegg S.R."/>
            <person name="Carter S.D."/>
            <person name="Radford A.D."/>
            <person name="Darby A."/>
            <person name="Hall N."/>
            <person name="Birtles R.J."/>
            <person name="Evans N.J."/>
        </authorList>
    </citation>
    <scope>NUCLEOTIDE SEQUENCE [LARGE SCALE GENOMIC DNA]</scope>
    <source>
        <strain evidence="8 10">CHPA</strain>
    </source>
</reference>